<sequence length="36" mass="4223">MGHVSRQYFFYSSGIFKFINNVVQKKVIFVGEMSMC</sequence>
<evidence type="ECO:0000313" key="1">
    <source>
        <dbReference type="EMBL" id="JAH19134.1"/>
    </source>
</evidence>
<accession>A0A0E9QQL6</accession>
<reference evidence="1" key="2">
    <citation type="journal article" date="2015" name="Fish Shellfish Immunol.">
        <title>Early steps in the European eel (Anguilla anguilla)-Vibrio vulnificus interaction in the gills: Role of the RtxA13 toxin.</title>
        <authorList>
            <person name="Callol A."/>
            <person name="Pajuelo D."/>
            <person name="Ebbesson L."/>
            <person name="Teles M."/>
            <person name="MacKenzie S."/>
            <person name="Amaro C."/>
        </authorList>
    </citation>
    <scope>NUCLEOTIDE SEQUENCE</scope>
</reference>
<proteinExistence type="predicted"/>
<dbReference type="EMBL" id="GBXM01089443">
    <property type="protein sequence ID" value="JAH19134.1"/>
    <property type="molecule type" value="Transcribed_RNA"/>
</dbReference>
<reference evidence="1" key="1">
    <citation type="submission" date="2014-11" db="EMBL/GenBank/DDBJ databases">
        <authorList>
            <person name="Amaro Gonzalez C."/>
        </authorList>
    </citation>
    <scope>NUCLEOTIDE SEQUENCE</scope>
</reference>
<name>A0A0E9QQL6_ANGAN</name>
<protein>
    <submittedName>
        <fullName evidence="1">Uncharacterized protein</fullName>
    </submittedName>
</protein>
<dbReference type="AlphaFoldDB" id="A0A0E9QQL6"/>
<organism evidence="1">
    <name type="scientific">Anguilla anguilla</name>
    <name type="common">European freshwater eel</name>
    <name type="synonym">Muraena anguilla</name>
    <dbReference type="NCBI Taxonomy" id="7936"/>
    <lineage>
        <taxon>Eukaryota</taxon>
        <taxon>Metazoa</taxon>
        <taxon>Chordata</taxon>
        <taxon>Craniata</taxon>
        <taxon>Vertebrata</taxon>
        <taxon>Euteleostomi</taxon>
        <taxon>Actinopterygii</taxon>
        <taxon>Neopterygii</taxon>
        <taxon>Teleostei</taxon>
        <taxon>Anguilliformes</taxon>
        <taxon>Anguillidae</taxon>
        <taxon>Anguilla</taxon>
    </lineage>
</organism>